<dbReference type="Pfam" id="PF01882">
    <property type="entry name" value="DUF58"/>
    <property type="match status" value="1"/>
</dbReference>
<dbReference type="AlphaFoldDB" id="A0A1F7WH53"/>
<proteinExistence type="predicted"/>
<feature type="domain" description="DUF58" evidence="1">
    <location>
        <begin position="51"/>
        <end position="262"/>
    </location>
</feature>
<dbReference type="Proteomes" id="UP000178735">
    <property type="component" value="Unassembled WGS sequence"/>
</dbReference>
<accession>A0A1F7WH53</accession>
<evidence type="ECO:0000259" key="1">
    <source>
        <dbReference type="Pfam" id="PF01882"/>
    </source>
</evidence>
<dbReference type="PANTHER" id="PTHR33608:SF7">
    <property type="entry name" value="DUF58 DOMAIN-CONTAINING PROTEIN"/>
    <property type="match status" value="1"/>
</dbReference>
<dbReference type="InterPro" id="IPR036465">
    <property type="entry name" value="vWFA_dom_sf"/>
</dbReference>
<dbReference type="SUPFAM" id="SSF53300">
    <property type="entry name" value="vWA-like"/>
    <property type="match status" value="1"/>
</dbReference>
<gene>
    <name evidence="2" type="ORF">A2008_02380</name>
</gene>
<dbReference type="InterPro" id="IPR002881">
    <property type="entry name" value="DUF58"/>
</dbReference>
<evidence type="ECO:0000313" key="3">
    <source>
        <dbReference type="Proteomes" id="UP000178735"/>
    </source>
</evidence>
<sequence>MSSNNVYKYFNPAMLAGLQNLKLAAGRIVDGFLAGMHKSHFRGFNVEFSQHRQYIQGDEIKNIDWKIFAKTDKYYVKEFEEDTNLKAHILLDCSSSMMFNPGHSAMGPSYSKFDYACFLAIALSYIILKQQDSVGLITFSDRVLNHVPASSNASHFKVLLEELERAKLNKKTALSESFNEVASRIKRRGLIIVISDLYDDENQILKSLKHFRHKHHEVAVFHLLSDFELTLPVSGETQFVDLENSSQIVTNAESLREDYMASFNKFIAEFKSNCLRSYIDYNMISTATPIDRALNHYLVKRARS</sequence>
<dbReference type="STRING" id="1817813.A2008_02380"/>
<protein>
    <recommendedName>
        <fullName evidence="1">DUF58 domain-containing protein</fullName>
    </recommendedName>
</protein>
<reference evidence="2 3" key="1">
    <citation type="journal article" date="2016" name="Nat. Commun.">
        <title>Thousands of microbial genomes shed light on interconnected biogeochemical processes in an aquifer system.</title>
        <authorList>
            <person name="Anantharaman K."/>
            <person name="Brown C.T."/>
            <person name="Hug L.A."/>
            <person name="Sharon I."/>
            <person name="Castelle C.J."/>
            <person name="Probst A.J."/>
            <person name="Thomas B.C."/>
            <person name="Singh A."/>
            <person name="Wilkins M.J."/>
            <person name="Karaoz U."/>
            <person name="Brodie E.L."/>
            <person name="Williams K.H."/>
            <person name="Hubbard S.S."/>
            <person name="Banfield J.F."/>
        </authorList>
    </citation>
    <scope>NUCLEOTIDE SEQUENCE [LARGE SCALE GENOMIC DNA]</scope>
</reference>
<dbReference type="PANTHER" id="PTHR33608">
    <property type="entry name" value="BLL2464 PROTEIN"/>
    <property type="match status" value="1"/>
</dbReference>
<comment type="caution">
    <text evidence="2">The sequence shown here is derived from an EMBL/GenBank/DDBJ whole genome shotgun (WGS) entry which is preliminary data.</text>
</comment>
<evidence type="ECO:0000313" key="2">
    <source>
        <dbReference type="EMBL" id="OGM02143.1"/>
    </source>
</evidence>
<name>A0A1F7WH53_9BACT</name>
<organism evidence="2 3">
    <name type="scientific">Candidatus Wallbacteria bacterium GWC2_49_35</name>
    <dbReference type="NCBI Taxonomy" id="1817813"/>
    <lineage>
        <taxon>Bacteria</taxon>
        <taxon>Candidatus Walliibacteriota</taxon>
    </lineage>
</organism>
<dbReference type="CDD" id="cd00198">
    <property type="entry name" value="vWFA"/>
    <property type="match status" value="1"/>
</dbReference>
<dbReference type="EMBL" id="MGFH01000215">
    <property type="protein sequence ID" value="OGM02143.1"/>
    <property type="molecule type" value="Genomic_DNA"/>
</dbReference>
<dbReference type="Gene3D" id="3.40.50.410">
    <property type="entry name" value="von Willebrand factor, type A domain"/>
    <property type="match status" value="1"/>
</dbReference>